<reference evidence="1 2" key="1">
    <citation type="submission" date="2019-06" db="EMBL/GenBank/DDBJ databases">
        <title>Whole genome sequence for Cellvibrionaceae sp. R142.</title>
        <authorList>
            <person name="Wang G."/>
        </authorList>
    </citation>
    <scope>NUCLEOTIDE SEQUENCE [LARGE SCALE GENOMIC DNA]</scope>
    <source>
        <strain evidence="1 2">R142</strain>
    </source>
</reference>
<dbReference type="Proteomes" id="UP000319732">
    <property type="component" value="Unassembled WGS sequence"/>
</dbReference>
<sequence>MAKQQSSLEAKYVLIEKLSLQQVLGMYAVFIKYYNCVEQDVFIQDMIAKDGVIILMEKTTKRIVGFSTLKTFEMNLGGRKSIGVFSGDTILERQYWGDRSLHKRFSTYLFGLKLSNPVTPIYWLLISKGYKTYLLLANNFLSYYPRVDTPVDKKSKSQCKNLELVVRNYCETLFEKSFNKEKMLLEFGEDSQRLKENVAEITDEMRSKHAKIDFFVEKNPEWHKGVELPCAGEVSFKLFAAYFLKLCKGKSVKKADVNTQVPAGKEVAAT</sequence>
<dbReference type="EMBL" id="VHSG01000041">
    <property type="protein sequence ID" value="TQV66509.1"/>
    <property type="molecule type" value="Genomic_DNA"/>
</dbReference>
<organism evidence="1 2">
    <name type="scientific">Exilibacterium tricleocarpae</name>
    <dbReference type="NCBI Taxonomy" id="2591008"/>
    <lineage>
        <taxon>Bacteria</taxon>
        <taxon>Pseudomonadati</taxon>
        <taxon>Pseudomonadota</taxon>
        <taxon>Gammaproteobacteria</taxon>
        <taxon>Cellvibrionales</taxon>
        <taxon>Cellvibrionaceae</taxon>
        <taxon>Exilibacterium</taxon>
    </lineage>
</organism>
<keyword evidence="2" id="KW-1185">Reference proteome</keyword>
<evidence type="ECO:0000313" key="1">
    <source>
        <dbReference type="EMBL" id="TQV66509.1"/>
    </source>
</evidence>
<proteinExistence type="predicted"/>
<evidence type="ECO:0000313" key="2">
    <source>
        <dbReference type="Proteomes" id="UP000319732"/>
    </source>
</evidence>
<name>A0A545SNG7_9GAMM</name>
<comment type="caution">
    <text evidence="1">The sequence shown here is derived from an EMBL/GenBank/DDBJ whole genome shotgun (WGS) entry which is preliminary data.</text>
</comment>
<gene>
    <name evidence="1" type="ORF">FKG94_27135</name>
</gene>
<dbReference type="RefSeq" id="WP_142930094.1">
    <property type="nucleotide sequence ID" value="NZ_ML660116.1"/>
</dbReference>
<dbReference type="AlphaFoldDB" id="A0A545SNG7"/>
<accession>A0A545SNG7</accession>
<protein>
    <submittedName>
        <fullName evidence="1">Uncharacterized protein</fullName>
    </submittedName>
</protein>
<dbReference type="OrthoDB" id="333393at2"/>